<feature type="transmembrane region" description="Helical" evidence="9">
    <location>
        <begin position="54"/>
        <end position="70"/>
    </location>
</feature>
<keyword evidence="4" id="KW-0808">Transferase</keyword>
<dbReference type="InterPro" id="IPR050482">
    <property type="entry name" value="Sensor_HK_TwoCompSys"/>
</dbReference>
<evidence type="ECO:0000256" key="6">
    <source>
        <dbReference type="ARBA" id="ARBA00022777"/>
    </source>
</evidence>
<dbReference type="GO" id="GO:0016020">
    <property type="term" value="C:membrane"/>
    <property type="evidence" value="ECO:0007669"/>
    <property type="project" value="InterPro"/>
</dbReference>
<dbReference type="Pfam" id="PF02518">
    <property type="entry name" value="HATPase_c"/>
    <property type="match status" value="1"/>
</dbReference>
<keyword evidence="6 11" id="KW-0418">Kinase</keyword>
<comment type="catalytic activity">
    <reaction evidence="1">
        <text>ATP + protein L-histidine = ADP + protein N-phospho-L-histidine.</text>
        <dbReference type="EC" id="2.7.13.3"/>
    </reaction>
</comment>
<dbReference type="EMBL" id="JACHMH010000001">
    <property type="protein sequence ID" value="MBB4680685.1"/>
    <property type="molecule type" value="Genomic_DNA"/>
</dbReference>
<dbReference type="Proteomes" id="UP000533598">
    <property type="component" value="Unassembled WGS sequence"/>
</dbReference>
<dbReference type="Gene3D" id="1.20.5.1930">
    <property type="match status" value="1"/>
</dbReference>
<feature type="transmembrane region" description="Helical" evidence="9">
    <location>
        <begin position="121"/>
        <end position="140"/>
    </location>
</feature>
<evidence type="ECO:0000256" key="5">
    <source>
        <dbReference type="ARBA" id="ARBA00022741"/>
    </source>
</evidence>
<dbReference type="InterPro" id="IPR036890">
    <property type="entry name" value="HATPase_C_sf"/>
</dbReference>
<dbReference type="Gene3D" id="3.30.565.10">
    <property type="entry name" value="Histidine kinase-like ATPase, C-terminal domain"/>
    <property type="match status" value="1"/>
</dbReference>
<dbReference type="PANTHER" id="PTHR24421:SF10">
    <property type="entry name" value="NITRATE_NITRITE SENSOR PROTEIN NARQ"/>
    <property type="match status" value="1"/>
</dbReference>
<keyword evidence="3" id="KW-0597">Phosphoprotein</keyword>
<dbReference type="Pfam" id="PF07730">
    <property type="entry name" value="HisKA_3"/>
    <property type="match status" value="1"/>
</dbReference>
<sequence length="366" mass="37936">MTGRTRAALLDLAVFALALAVALRWPGQRPLDGLGWPLLLAGCAPLLLRTRFPLLALAAHSVLAVPYHWLDYSHEALIVPALLLLFTAAELLARPWSWLAPAAVLLITLSARVIQEGGITLGTVGTLGWLVAAAVLGAAVRATRAARSARRAEAGRRAAEERLRTAHDLHDVLAHSITVIGVQAGVAAHLLADPAPLDRAALTETLGGITEACVRARAEVRAALDSLRGPLAEESAQRLPVPGLAGLPGLLNPVRATGIRVDLRADGIGELPPALDVVAYRIVQEALTNAVRHAHATLVTVEIHRGATHLLLTVTDNGRGAPTATGGLGLTGLAERARALGGTLSTGSPPGGGFLVLAELPLPEPA</sequence>
<dbReference type="CDD" id="cd16917">
    <property type="entry name" value="HATPase_UhpB-NarQ-NarX-like"/>
    <property type="match status" value="1"/>
</dbReference>
<evidence type="ECO:0000313" key="12">
    <source>
        <dbReference type="Proteomes" id="UP000533598"/>
    </source>
</evidence>
<dbReference type="InterPro" id="IPR005467">
    <property type="entry name" value="His_kinase_dom"/>
</dbReference>
<proteinExistence type="predicted"/>
<dbReference type="GO" id="GO:0000155">
    <property type="term" value="F:phosphorelay sensor kinase activity"/>
    <property type="evidence" value="ECO:0007669"/>
    <property type="project" value="InterPro"/>
</dbReference>
<keyword evidence="9" id="KW-0812">Transmembrane</keyword>
<reference evidence="11 12" key="1">
    <citation type="submission" date="2020-08" db="EMBL/GenBank/DDBJ databases">
        <title>Sequencing the genomes of 1000 actinobacteria strains.</title>
        <authorList>
            <person name="Klenk H.-P."/>
        </authorList>
    </citation>
    <scope>NUCLEOTIDE SEQUENCE [LARGE SCALE GENOMIC DNA]</scope>
    <source>
        <strain evidence="11 12">DSM 44230</strain>
    </source>
</reference>
<dbReference type="SUPFAM" id="SSF55874">
    <property type="entry name" value="ATPase domain of HSP90 chaperone/DNA topoisomerase II/histidine kinase"/>
    <property type="match status" value="1"/>
</dbReference>
<dbReference type="PROSITE" id="PS50109">
    <property type="entry name" value="HIS_KIN"/>
    <property type="match status" value="1"/>
</dbReference>
<dbReference type="EC" id="2.7.13.3" evidence="2"/>
<keyword evidence="7" id="KW-0067">ATP-binding</keyword>
<evidence type="ECO:0000256" key="1">
    <source>
        <dbReference type="ARBA" id="ARBA00000085"/>
    </source>
</evidence>
<evidence type="ECO:0000256" key="4">
    <source>
        <dbReference type="ARBA" id="ARBA00022679"/>
    </source>
</evidence>
<keyword evidence="12" id="KW-1185">Reference proteome</keyword>
<dbReference type="GO" id="GO:0046983">
    <property type="term" value="F:protein dimerization activity"/>
    <property type="evidence" value="ECO:0007669"/>
    <property type="project" value="InterPro"/>
</dbReference>
<evidence type="ECO:0000313" key="11">
    <source>
        <dbReference type="EMBL" id="MBB4680685.1"/>
    </source>
</evidence>
<gene>
    <name evidence="11" type="ORF">HNR67_006803</name>
</gene>
<dbReference type="InterPro" id="IPR003594">
    <property type="entry name" value="HATPase_dom"/>
</dbReference>
<protein>
    <recommendedName>
        <fullName evidence="2">histidine kinase</fullName>
        <ecNumber evidence="2">2.7.13.3</ecNumber>
    </recommendedName>
</protein>
<name>A0A7W7CGI1_9PSEU</name>
<comment type="caution">
    <text evidence="11">The sequence shown here is derived from an EMBL/GenBank/DDBJ whole genome shotgun (WGS) entry which is preliminary data.</text>
</comment>
<dbReference type="GO" id="GO:0005524">
    <property type="term" value="F:ATP binding"/>
    <property type="evidence" value="ECO:0007669"/>
    <property type="project" value="UniProtKB-KW"/>
</dbReference>
<keyword evidence="5" id="KW-0547">Nucleotide-binding</keyword>
<evidence type="ECO:0000256" key="9">
    <source>
        <dbReference type="SAM" id="Phobius"/>
    </source>
</evidence>
<evidence type="ECO:0000256" key="2">
    <source>
        <dbReference type="ARBA" id="ARBA00012438"/>
    </source>
</evidence>
<evidence type="ECO:0000256" key="7">
    <source>
        <dbReference type="ARBA" id="ARBA00022840"/>
    </source>
</evidence>
<dbReference type="InterPro" id="IPR011712">
    <property type="entry name" value="Sig_transdc_His_kin_sub3_dim/P"/>
</dbReference>
<dbReference type="RefSeq" id="WP_185006677.1">
    <property type="nucleotide sequence ID" value="NZ_JACHMH010000001.1"/>
</dbReference>
<keyword evidence="9" id="KW-1133">Transmembrane helix</keyword>
<keyword evidence="9" id="KW-0472">Membrane</keyword>
<dbReference type="SMART" id="SM00387">
    <property type="entry name" value="HATPase_c"/>
    <property type="match status" value="1"/>
</dbReference>
<evidence type="ECO:0000259" key="10">
    <source>
        <dbReference type="PROSITE" id="PS50109"/>
    </source>
</evidence>
<feature type="domain" description="Histidine kinase" evidence="10">
    <location>
        <begin position="281"/>
        <end position="364"/>
    </location>
</feature>
<keyword evidence="8" id="KW-0902">Two-component regulatory system</keyword>
<evidence type="ECO:0000256" key="8">
    <source>
        <dbReference type="ARBA" id="ARBA00023012"/>
    </source>
</evidence>
<organism evidence="11 12">
    <name type="scientific">Crossiella cryophila</name>
    <dbReference type="NCBI Taxonomy" id="43355"/>
    <lineage>
        <taxon>Bacteria</taxon>
        <taxon>Bacillati</taxon>
        <taxon>Actinomycetota</taxon>
        <taxon>Actinomycetes</taxon>
        <taxon>Pseudonocardiales</taxon>
        <taxon>Pseudonocardiaceae</taxon>
        <taxon>Crossiella</taxon>
    </lineage>
</organism>
<feature type="transmembrane region" description="Helical" evidence="9">
    <location>
        <begin position="76"/>
        <end position="93"/>
    </location>
</feature>
<dbReference type="PANTHER" id="PTHR24421">
    <property type="entry name" value="NITRATE/NITRITE SENSOR PROTEIN NARX-RELATED"/>
    <property type="match status" value="1"/>
</dbReference>
<evidence type="ECO:0000256" key="3">
    <source>
        <dbReference type="ARBA" id="ARBA00022553"/>
    </source>
</evidence>
<accession>A0A7W7CGI1</accession>
<dbReference type="AlphaFoldDB" id="A0A7W7CGI1"/>